<feature type="coiled-coil region" evidence="9">
    <location>
        <begin position="441"/>
        <end position="478"/>
    </location>
</feature>
<feature type="compositionally biased region" description="Low complexity" evidence="10">
    <location>
        <begin position="692"/>
        <end position="701"/>
    </location>
</feature>
<dbReference type="Gene3D" id="1.10.472.10">
    <property type="entry name" value="Cyclin-like"/>
    <property type="match status" value="2"/>
</dbReference>
<feature type="region of interest" description="Disordered" evidence="10">
    <location>
        <begin position="559"/>
        <end position="771"/>
    </location>
</feature>
<gene>
    <name evidence="13" type="ORF">K431DRAFT_216628</name>
</gene>
<evidence type="ECO:0000256" key="10">
    <source>
        <dbReference type="SAM" id="MobiDB-lite"/>
    </source>
</evidence>
<dbReference type="PANTHER" id="PTHR11618:SF4">
    <property type="entry name" value="TRANSCRIPTION FACTOR IIIB 90 KDA SUBUNIT"/>
    <property type="match status" value="1"/>
</dbReference>
<reference evidence="13" key="1">
    <citation type="journal article" date="2020" name="Stud. Mycol.">
        <title>101 Dothideomycetes genomes: a test case for predicting lifestyles and emergence of pathogens.</title>
        <authorList>
            <person name="Haridas S."/>
            <person name="Albert R."/>
            <person name="Binder M."/>
            <person name="Bloem J."/>
            <person name="Labutti K."/>
            <person name="Salamov A."/>
            <person name="Andreopoulos B."/>
            <person name="Baker S."/>
            <person name="Barry K."/>
            <person name="Bills G."/>
            <person name="Bluhm B."/>
            <person name="Cannon C."/>
            <person name="Castanera R."/>
            <person name="Culley D."/>
            <person name="Daum C."/>
            <person name="Ezra D."/>
            <person name="Gonzalez J."/>
            <person name="Henrissat B."/>
            <person name="Kuo A."/>
            <person name="Liang C."/>
            <person name="Lipzen A."/>
            <person name="Lutzoni F."/>
            <person name="Magnuson J."/>
            <person name="Mondo S."/>
            <person name="Nolan M."/>
            <person name="Ohm R."/>
            <person name="Pangilinan J."/>
            <person name="Park H.-J."/>
            <person name="Ramirez L."/>
            <person name="Alfaro M."/>
            <person name="Sun H."/>
            <person name="Tritt A."/>
            <person name="Yoshinaga Y."/>
            <person name="Zwiers L.-H."/>
            <person name="Turgeon B."/>
            <person name="Goodwin S."/>
            <person name="Spatafora J."/>
            <person name="Crous P."/>
            <person name="Grigoriev I."/>
        </authorList>
    </citation>
    <scope>NUCLEOTIDE SEQUENCE</scope>
    <source>
        <strain evidence="13">CBS 116435</strain>
    </source>
</reference>
<keyword evidence="7" id="KW-0804">Transcription</keyword>
<dbReference type="GO" id="GO:0008270">
    <property type="term" value="F:zinc ion binding"/>
    <property type="evidence" value="ECO:0007669"/>
    <property type="project" value="UniProtKB-KW"/>
</dbReference>
<comment type="caution">
    <text evidence="13">The sequence shown here is derived from an EMBL/GenBank/DDBJ whole genome shotgun (WGS) entry which is preliminary data.</text>
</comment>
<dbReference type="GO" id="GO:0000995">
    <property type="term" value="F:RNA polymerase III general transcription initiation factor activity"/>
    <property type="evidence" value="ECO:0007669"/>
    <property type="project" value="TreeGrafter"/>
</dbReference>
<keyword evidence="6" id="KW-0805">Transcription regulation</keyword>
<dbReference type="Gene3D" id="1.20.5.650">
    <property type="entry name" value="Single helix bin"/>
    <property type="match status" value="1"/>
</dbReference>
<evidence type="ECO:0000256" key="3">
    <source>
        <dbReference type="ARBA" id="ARBA00022723"/>
    </source>
</evidence>
<evidence type="ECO:0000313" key="13">
    <source>
        <dbReference type="EMBL" id="KAF2725011.1"/>
    </source>
</evidence>
<evidence type="ECO:0000259" key="12">
    <source>
        <dbReference type="Pfam" id="PF07741"/>
    </source>
</evidence>
<dbReference type="InterPro" id="IPR013150">
    <property type="entry name" value="TFIIB_cyclin"/>
</dbReference>
<keyword evidence="5" id="KW-0862">Zinc</keyword>
<dbReference type="Proteomes" id="UP000799441">
    <property type="component" value="Unassembled WGS sequence"/>
</dbReference>
<dbReference type="SUPFAM" id="SSF47954">
    <property type="entry name" value="Cyclin-like"/>
    <property type="match status" value="2"/>
</dbReference>
<comment type="subcellular location">
    <subcellularLocation>
        <location evidence="1">Nucleus</location>
    </subcellularLocation>
</comment>
<dbReference type="Pfam" id="PF07741">
    <property type="entry name" value="BRF1"/>
    <property type="match status" value="1"/>
</dbReference>
<evidence type="ECO:0000256" key="8">
    <source>
        <dbReference type="ARBA" id="ARBA00023242"/>
    </source>
</evidence>
<feature type="compositionally biased region" description="Pro residues" evidence="10">
    <location>
        <begin position="659"/>
        <end position="668"/>
    </location>
</feature>
<dbReference type="GO" id="GO:0001006">
    <property type="term" value="F:RNA polymerase III type 3 promoter sequence-specific DNA binding"/>
    <property type="evidence" value="ECO:0007669"/>
    <property type="project" value="TreeGrafter"/>
</dbReference>
<dbReference type="Pfam" id="PF00382">
    <property type="entry name" value="TFIIB"/>
    <property type="match status" value="2"/>
</dbReference>
<dbReference type="EMBL" id="MU003769">
    <property type="protein sequence ID" value="KAF2725011.1"/>
    <property type="molecule type" value="Genomic_DNA"/>
</dbReference>
<dbReference type="PANTHER" id="PTHR11618">
    <property type="entry name" value="TRANSCRIPTION INITIATION FACTOR IIB-RELATED"/>
    <property type="match status" value="1"/>
</dbReference>
<dbReference type="CDD" id="cd20554">
    <property type="entry name" value="CYCLIN_TFIIIB90_rpt2"/>
    <property type="match status" value="1"/>
</dbReference>
<keyword evidence="14" id="KW-1185">Reference proteome</keyword>
<keyword evidence="9" id="KW-0175">Coiled coil</keyword>
<feature type="domain" description="Brf1 TBP-binding" evidence="12">
    <location>
        <begin position="510"/>
        <end position="621"/>
    </location>
</feature>
<feature type="compositionally biased region" description="Low complexity" evidence="10">
    <location>
        <begin position="643"/>
        <end position="658"/>
    </location>
</feature>
<dbReference type="GO" id="GO:0097550">
    <property type="term" value="C:transcription preinitiation complex"/>
    <property type="evidence" value="ECO:0007669"/>
    <property type="project" value="TreeGrafter"/>
</dbReference>
<feature type="compositionally biased region" description="Acidic residues" evidence="10">
    <location>
        <begin position="710"/>
        <end position="752"/>
    </location>
</feature>
<dbReference type="InterPro" id="IPR011665">
    <property type="entry name" value="BRF1_TBP-bd_dom"/>
</dbReference>
<evidence type="ECO:0000256" key="4">
    <source>
        <dbReference type="ARBA" id="ARBA00022771"/>
    </source>
</evidence>
<feature type="domain" description="Transcription factor TFIIB cyclin-like" evidence="11">
    <location>
        <begin position="119"/>
        <end position="204"/>
    </location>
</feature>
<sequence length="771" mass="86185">MPALAPPRRLGTLQKSSIGRPKPPQRNAPAPKKVAIPNCCESPKIEEEDGRKVCVNCFTQIDESNIVSDVTFQEDSRGAAQVQGGVVGEGARFARSLGSVAQRRVGGGERDTAAQIDATGRRQLSMLCPRLGISDIVSQQAGFIWGLAAKLNFTAGRRTDEVVAACLYAACRRQSDNNIILMDLSEIVKVNVFRLGEVYKDLVKELYLDGGENPAAATHLVEVEPLIMKYCRKLEFGDMTRQVCEDAIKIVKRMKRDWINTGRHPAGLCGACIILAARMNNFRRTVREIVYVSKVADVTVAKRVEEFRRTKSAAMTVEDFRKKGYRLKQQHDPPAYYLAADKRAKWELKKRKRQISQQRASGQTSPADTSPGPRRDADGFVLPSAPASSNQHALQQEQPQKKKRGRPRKNQVPDPPQQSVTVSEEELATEAEIEDDIETMLQGKELREAHTELERAKLEENTRQMADQQRAISVQQAEERRDRLGIRIYNQNRQNEGQTISADDLEAEFIDDEEVNACLLSPEEVAWREKVWVSYNEDWLRSQYEKDLAKKIAEAEGLNKTKKDGGKGGRGRKRKGKKGEQDETEATTPIETPGDASAAMLAKRAQPGFSKHVNYDQLVRIYGERSVSSRAGSEAPSANGDGTQTRPSPSRQPSASPVPSVPDSPPPASRNIAPTTSLPMQQEEEVIEEFEQPQTEQAQEQEPTEQRAEGEEEHVEEEEDQEEEEDVREDESDAGYGFEIDDQREDIGEDDYDRALDPAGEYGAGYYDDDW</sequence>
<dbReference type="GO" id="GO:0070897">
    <property type="term" value="P:transcription preinitiation complex assembly"/>
    <property type="evidence" value="ECO:0007669"/>
    <property type="project" value="InterPro"/>
</dbReference>
<proteinExistence type="inferred from homology"/>
<organism evidence="13 14">
    <name type="scientific">Polychaeton citri CBS 116435</name>
    <dbReference type="NCBI Taxonomy" id="1314669"/>
    <lineage>
        <taxon>Eukaryota</taxon>
        <taxon>Fungi</taxon>
        <taxon>Dikarya</taxon>
        <taxon>Ascomycota</taxon>
        <taxon>Pezizomycotina</taxon>
        <taxon>Dothideomycetes</taxon>
        <taxon>Dothideomycetidae</taxon>
        <taxon>Capnodiales</taxon>
        <taxon>Capnodiaceae</taxon>
        <taxon>Polychaeton</taxon>
    </lineage>
</organism>
<feature type="region of interest" description="Disordered" evidence="10">
    <location>
        <begin position="1"/>
        <end position="34"/>
    </location>
</feature>
<keyword evidence="3" id="KW-0479">Metal-binding</keyword>
<evidence type="ECO:0000256" key="6">
    <source>
        <dbReference type="ARBA" id="ARBA00023015"/>
    </source>
</evidence>
<dbReference type="PRINTS" id="PR00685">
    <property type="entry name" value="TIFACTORIIB"/>
</dbReference>
<dbReference type="GO" id="GO:0000126">
    <property type="term" value="C:transcription factor TFIIIB complex"/>
    <property type="evidence" value="ECO:0007669"/>
    <property type="project" value="TreeGrafter"/>
</dbReference>
<dbReference type="GO" id="GO:0005634">
    <property type="term" value="C:nucleus"/>
    <property type="evidence" value="ECO:0007669"/>
    <property type="project" value="UniProtKB-SubCell"/>
</dbReference>
<evidence type="ECO:0000256" key="1">
    <source>
        <dbReference type="ARBA" id="ARBA00004123"/>
    </source>
</evidence>
<keyword evidence="4" id="KW-0863">Zinc-finger</keyword>
<dbReference type="GO" id="GO:0017025">
    <property type="term" value="F:TBP-class protein binding"/>
    <property type="evidence" value="ECO:0007669"/>
    <property type="project" value="InterPro"/>
</dbReference>
<evidence type="ECO:0000256" key="5">
    <source>
        <dbReference type="ARBA" id="ARBA00022833"/>
    </source>
</evidence>
<feature type="region of interest" description="Disordered" evidence="10">
    <location>
        <begin position="348"/>
        <end position="434"/>
    </location>
</feature>
<name>A0A9P4UTR4_9PEZI</name>
<feature type="domain" description="Transcription factor TFIIB cyclin-like" evidence="11">
    <location>
        <begin position="221"/>
        <end position="308"/>
    </location>
</feature>
<comment type="similarity">
    <text evidence="2">Belongs to the TFIIB family.</text>
</comment>
<evidence type="ECO:0000259" key="11">
    <source>
        <dbReference type="Pfam" id="PF00382"/>
    </source>
</evidence>
<feature type="compositionally biased region" description="Polar residues" evidence="10">
    <location>
        <begin position="355"/>
        <end position="368"/>
    </location>
</feature>
<evidence type="ECO:0000256" key="7">
    <source>
        <dbReference type="ARBA" id="ARBA00023163"/>
    </source>
</evidence>
<feature type="compositionally biased region" description="Acidic residues" evidence="10">
    <location>
        <begin position="682"/>
        <end position="691"/>
    </location>
</feature>
<protein>
    <submittedName>
        <fullName evidence="13">Uncharacterized protein</fullName>
    </submittedName>
</protein>
<dbReference type="AlphaFoldDB" id="A0A9P4UTR4"/>
<feature type="compositionally biased region" description="Acidic residues" evidence="10">
    <location>
        <begin position="423"/>
        <end position="434"/>
    </location>
</feature>
<keyword evidence="8" id="KW-0539">Nucleus</keyword>
<accession>A0A9P4UTR4</accession>
<evidence type="ECO:0000256" key="9">
    <source>
        <dbReference type="SAM" id="Coils"/>
    </source>
</evidence>
<dbReference type="OrthoDB" id="511529at2759"/>
<dbReference type="InterPro" id="IPR000812">
    <property type="entry name" value="TFIIB"/>
</dbReference>
<dbReference type="InterPro" id="IPR036915">
    <property type="entry name" value="Cyclin-like_sf"/>
</dbReference>
<evidence type="ECO:0000256" key="2">
    <source>
        <dbReference type="ARBA" id="ARBA00010857"/>
    </source>
</evidence>
<evidence type="ECO:0000313" key="14">
    <source>
        <dbReference type="Proteomes" id="UP000799441"/>
    </source>
</evidence>
<dbReference type="FunFam" id="1.10.472.10:FF:000002">
    <property type="entry name" value="Transcription factor IIIB 90 kDa subunit"/>
    <property type="match status" value="1"/>
</dbReference>